<dbReference type="InterPro" id="IPR036259">
    <property type="entry name" value="MFS_trans_sf"/>
</dbReference>
<evidence type="ECO:0000256" key="4">
    <source>
        <dbReference type="ARBA" id="ARBA00022692"/>
    </source>
</evidence>
<evidence type="ECO:0000256" key="2">
    <source>
        <dbReference type="ARBA" id="ARBA00008335"/>
    </source>
</evidence>
<feature type="transmembrane region" description="Helical" evidence="7">
    <location>
        <begin position="304"/>
        <end position="322"/>
    </location>
</feature>
<comment type="caution">
    <text evidence="9">The sequence shown here is derived from an EMBL/GenBank/DDBJ whole genome shotgun (WGS) entry which is preliminary data.</text>
</comment>
<feature type="transmembrane region" description="Helical" evidence="7">
    <location>
        <begin position="272"/>
        <end position="292"/>
    </location>
</feature>
<dbReference type="AlphaFoldDB" id="A0A0A0BP75"/>
<accession>A0A0A0BP75</accession>
<feature type="domain" description="Major facilitator superfamily (MFS) profile" evidence="8">
    <location>
        <begin position="18"/>
        <end position="415"/>
    </location>
</feature>
<dbReference type="SUPFAM" id="SSF103473">
    <property type="entry name" value="MFS general substrate transporter"/>
    <property type="match status" value="1"/>
</dbReference>
<name>A0A0A0BP75_9CELL</name>
<dbReference type="PROSITE" id="PS50850">
    <property type="entry name" value="MFS"/>
    <property type="match status" value="1"/>
</dbReference>
<dbReference type="Proteomes" id="UP000029839">
    <property type="component" value="Unassembled WGS sequence"/>
</dbReference>
<comment type="similarity">
    <text evidence="2">Belongs to the major facilitator superfamily.</text>
</comment>
<reference evidence="9 10" key="2">
    <citation type="journal article" date="2015" name="Stand. Genomic Sci.">
        <title>Draft genome sequence of Cellulomonas carbonis T26(T) and comparative analysis of six Cellulomonas genomes.</title>
        <authorList>
            <person name="Zhuang W."/>
            <person name="Zhang S."/>
            <person name="Xia X."/>
            <person name="Wang G."/>
        </authorList>
    </citation>
    <scope>NUCLEOTIDE SEQUENCE [LARGE SCALE GENOMIC DNA]</scope>
    <source>
        <strain evidence="9 10">T26</strain>
    </source>
</reference>
<comment type="subcellular location">
    <subcellularLocation>
        <location evidence="1">Cell membrane</location>
        <topology evidence="1">Multi-pass membrane protein</topology>
    </subcellularLocation>
</comment>
<gene>
    <name evidence="9" type="ORF">N868_15815</name>
</gene>
<proteinExistence type="inferred from homology"/>
<evidence type="ECO:0000313" key="9">
    <source>
        <dbReference type="EMBL" id="KGM10268.1"/>
    </source>
</evidence>
<dbReference type="InterPro" id="IPR011701">
    <property type="entry name" value="MFS"/>
</dbReference>
<dbReference type="PANTHER" id="PTHR23514:SF3">
    <property type="entry name" value="BYPASS OF STOP CODON PROTEIN 6"/>
    <property type="match status" value="1"/>
</dbReference>
<dbReference type="InterPro" id="IPR051788">
    <property type="entry name" value="MFS_Transporter"/>
</dbReference>
<sequence length="429" mass="42687">MTAAADDRTSRTGLRRDRLTLTLYGTFITWGWFLYGFSPAMPLIAEEQGVSRAVAGLHGTAMAVGTVVAGLVSSELAIRLGRRTQVALGAVVCGVGLVALLLGPSIAWTLPAVVVTAVGGNFLISAAQPALALHHGRNGAAAVTEANASGSGVGLLAPLVVGATVAAGWTWRPAVAVVLGLAAAVVLLVLRLPATGALGRGVRATPAAAVAGPGAAVAAVSTGRRTRVRAGAGFGRTFWLFWGAMLCGVAIEFATTFWAADLVVSRTGAGPSVATATISALVAGMTASRLVLGPLSMRKAPEKLLLGAYGVAAVGFAVLWTATSPAVAVAGLVLAGLGYGAHYPLAVALVLRESNGRPDQAQATSTVGTGMAVAVAPFLLGALADAFGSHRAFLLVAGLLVAGGVLVALGVRSVSRDRSTAPVGGPTAS</sequence>
<feature type="transmembrane region" description="Helical" evidence="7">
    <location>
        <begin position="328"/>
        <end position="351"/>
    </location>
</feature>
<dbReference type="InterPro" id="IPR020846">
    <property type="entry name" value="MFS_dom"/>
</dbReference>
<keyword evidence="3" id="KW-0813">Transport</keyword>
<evidence type="ECO:0000313" key="10">
    <source>
        <dbReference type="Proteomes" id="UP000029839"/>
    </source>
</evidence>
<dbReference type="Pfam" id="PF07690">
    <property type="entry name" value="MFS_1"/>
    <property type="match status" value="1"/>
</dbReference>
<feature type="transmembrane region" description="Helical" evidence="7">
    <location>
        <begin position="108"/>
        <end position="127"/>
    </location>
</feature>
<dbReference type="GO" id="GO:0005886">
    <property type="term" value="C:plasma membrane"/>
    <property type="evidence" value="ECO:0007669"/>
    <property type="project" value="UniProtKB-SubCell"/>
</dbReference>
<dbReference type="RefSeq" id="WP_052426278.1">
    <property type="nucleotide sequence ID" value="NZ_AXCY01000056.1"/>
</dbReference>
<evidence type="ECO:0000256" key="6">
    <source>
        <dbReference type="ARBA" id="ARBA00023136"/>
    </source>
</evidence>
<feature type="transmembrane region" description="Helical" evidence="7">
    <location>
        <begin position="84"/>
        <end position="102"/>
    </location>
</feature>
<keyword evidence="6 7" id="KW-0472">Membrane</keyword>
<protein>
    <submittedName>
        <fullName evidence="9">MFS transporter</fullName>
    </submittedName>
</protein>
<dbReference type="Gene3D" id="1.20.1250.20">
    <property type="entry name" value="MFS general substrate transporter like domains"/>
    <property type="match status" value="2"/>
</dbReference>
<feature type="transmembrane region" description="Helical" evidence="7">
    <location>
        <begin position="390"/>
        <end position="411"/>
    </location>
</feature>
<evidence type="ECO:0000256" key="5">
    <source>
        <dbReference type="ARBA" id="ARBA00022989"/>
    </source>
</evidence>
<feature type="transmembrane region" description="Helical" evidence="7">
    <location>
        <begin position="21"/>
        <end position="41"/>
    </location>
</feature>
<keyword evidence="10" id="KW-1185">Reference proteome</keyword>
<feature type="transmembrane region" description="Helical" evidence="7">
    <location>
        <begin position="53"/>
        <end position="72"/>
    </location>
</feature>
<evidence type="ECO:0000256" key="3">
    <source>
        <dbReference type="ARBA" id="ARBA00022448"/>
    </source>
</evidence>
<evidence type="ECO:0000256" key="1">
    <source>
        <dbReference type="ARBA" id="ARBA00004651"/>
    </source>
</evidence>
<dbReference type="EMBL" id="AXCY01000056">
    <property type="protein sequence ID" value="KGM10268.1"/>
    <property type="molecule type" value="Genomic_DNA"/>
</dbReference>
<feature type="transmembrane region" description="Helical" evidence="7">
    <location>
        <begin position="237"/>
        <end position="260"/>
    </location>
</feature>
<evidence type="ECO:0000259" key="8">
    <source>
        <dbReference type="PROSITE" id="PS50850"/>
    </source>
</evidence>
<feature type="transmembrane region" description="Helical" evidence="7">
    <location>
        <begin position="363"/>
        <end position="384"/>
    </location>
</feature>
<feature type="transmembrane region" description="Helical" evidence="7">
    <location>
        <begin position="148"/>
        <end position="169"/>
    </location>
</feature>
<feature type="transmembrane region" description="Helical" evidence="7">
    <location>
        <begin position="175"/>
        <end position="194"/>
    </location>
</feature>
<dbReference type="GO" id="GO:0022857">
    <property type="term" value="F:transmembrane transporter activity"/>
    <property type="evidence" value="ECO:0007669"/>
    <property type="project" value="InterPro"/>
</dbReference>
<organism evidence="9 10">
    <name type="scientific">Cellulomonas carbonis T26</name>
    <dbReference type="NCBI Taxonomy" id="947969"/>
    <lineage>
        <taxon>Bacteria</taxon>
        <taxon>Bacillati</taxon>
        <taxon>Actinomycetota</taxon>
        <taxon>Actinomycetes</taxon>
        <taxon>Micrococcales</taxon>
        <taxon>Cellulomonadaceae</taxon>
        <taxon>Cellulomonas</taxon>
    </lineage>
</organism>
<evidence type="ECO:0000256" key="7">
    <source>
        <dbReference type="SAM" id="Phobius"/>
    </source>
</evidence>
<keyword evidence="4 7" id="KW-0812">Transmembrane</keyword>
<reference evidence="9 10" key="1">
    <citation type="submission" date="2013-08" db="EMBL/GenBank/DDBJ databases">
        <title>Genome sequencing of Cellulomonas carbonis T26.</title>
        <authorList>
            <person name="Chen F."/>
            <person name="Li Y."/>
            <person name="Wang G."/>
        </authorList>
    </citation>
    <scope>NUCLEOTIDE SEQUENCE [LARGE SCALE GENOMIC DNA]</scope>
    <source>
        <strain evidence="9 10">T26</strain>
    </source>
</reference>
<keyword evidence="5 7" id="KW-1133">Transmembrane helix</keyword>
<dbReference type="PANTHER" id="PTHR23514">
    <property type="entry name" value="BYPASS OF STOP CODON PROTEIN 6"/>
    <property type="match status" value="1"/>
</dbReference>